<accession>A0A017S608</accession>
<dbReference type="EMBL" id="KK088436">
    <property type="protein sequence ID" value="EYE92473.1"/>
    <property type="molecule type" value="Genomic_DNA"/>
</dbReference>
<proteinExistence type="predicted"/>
<sequence length="102" mass="11538">MRTRRISNNGRNLLFLQSSRTPLSRRYQTSSSSSISRMEYGWCASGVSGLQCRQARKVTNRKSMRKNAEILENGGGGRKRAVRACKMMLLLMPVPVVLPYTE</sequence>
<dbReference type="RefSeq" id="XP_040636161.1">
    <property type="nucleotide sequence ID" value="XM_040777881.1"/>
</dbReference>
<dbReference type="HOGENOM" id="CLU_2276903_0_0_1"/>
<organism evidence="1 2">
    <name type="scientific">Aspergillus ruber (strain CBS 135680)</name>
    <dbReference type="NCBI Taxonomy" id="1388766"/>
    <lineage>
        <taxon>Eukaryota</taxon>
        <taxon>Fungi</taxon>
        <taxon>Dikarya</taxon>
        <taxon>Ascomycota</taxon>
        <taxon>Pezizomycotina</taxon>
        <taxon>Eurotiomycetes</taxon>
        <taxon>Eurotiomycetidae</taxon>
        <taxon>Eurotiales</taxon>
        <taxon>Aspergillaceae</taxon>
        <taxon>Aspergillus</taxon>
        <taxon>Aspergillus subgen. Aspergillus</taxon>
    </lineage>
</organism>
<dbReference type="Proteomes" id="UP000019804">
    <property type="component" value="Unassembled WGS sequence"/>
</dbReference>
<reference evidence="2" key="1">
    <citation type="journal article" date="2014" name="Nat. Commun.">
        <title>Genomic adaptations of the halophilic Dead Sea filamentous fungus Eurotium rubrum.</title>
        <authorList>
            <person name="Kis-Papo T."/>
            <person name="Weig A.R."/>
            <person name="Riley R."/>
            <person name="Persoh D."/>
            <person name="Salamov A."/>
            <person name="Sun H."/>
            <person name="Lipzen A."/>
            <person name="Wasser S.P."/>
            <person name="Rambold G."/>
            <person name="Grigoriev I.V."/>
            <person name="Nevo E."/>
        </authorList>
    </citation>
    <scope>NUCLEOTIDE SEQUENCE [LARGE SCALE GENOMIC DNA]</scope>
    <source>
        <strain evidence="2">CBS 135680</strain>
    </source>
</reference>
<name>A0A017S608_ASPRC</name>
<dbReference type="AlphaFoldDB" id="A0A017S608"/>
<keyword evidence="2" id="KW-1185">Reference proteome</keyword>
<protein>
    <submittedName>
        <fullName evidence="1">Uncharacterized protein</fullName>
    </submittedName>
</protein>
<evidence type="ECO:0000313" key="2">
    <source>
        <dbReference type="Proteomes" id="UP000019804"/>
    </source>
</evidence>
<dbReference type="GeneID" id="63693005"/>
<gene>
    <name evidence="1" type="ORF">EURHEDRAFT_182185</name>
</gene>
<evidence type="ECO:0000313" key="1">
    <source>
        <dbReference type="EMBL" id="EYE92473.1"/>
    </source>
</evidence>